<dbReference type="InterPro" id="IPR035966">
    <property type="entry name" value="PKF_sf"/>
</dbReference>
<dbReference type="GO" id="GO:0006959">
    <property type="term" value="P:humoral immune response"/>
    <property type="evidence" value="ECO:0007669"/>
    <property type="project" value="InterPro"/>
</dbReference>
<feature type="region of interest" description="Disordered" evidence="6">
    <location>
        <begin position="128"/>
        <end position="225"/>
    </location>
</feature>
<dbReference type="PANTHER" id="PTHR13697:SF14">
    <property type="entry name" value="ATP-DEPENDENT 6-PHOSPHOFRUCTOKINASE, LIVER TYPE"/>
    <property type="match status" value="1"/>
</dbReference>
<evidence type="ECO:0000313" key="9">
    <source>
        <dbReference type="Proteomes" id="UP000437017"/>
    </source>
</evidence>
<dbReference type="GO" id="GO:0061621">
    <property type="term" value="P:canonical glycolysis"/>
    <property type="evidence" value="ECO:0007669"/>
    <property type="project" value="TreeGrafter"/>
</dbReference>
<dbReference type="PANTHER" id="PTHR13697">
    <property type="entry name" value="PHOSPHOFRUCTOKINASE"/>
    <property type="match status" value="1"/>
</dbReference>
<feature type="domain" description="Phosphofructokinase" evidence="7">
    <location>
        <begin position="484"/>
        <end position="565"/>
    </location>
</feature>
<dbReference type="InterPro" id="IPR000023">
    <property type="entry name" value="Phosphofructokinase_dom"/>
</dbReference>
<dbReference type="GO" id="GO:0030388">
    <property type="term" value="P:fructose 1,6-bisphosphate metabolic process"/>
    <property type="evidence" value="ECO:0007669"/>
    <property type="project" value="TreeGrafter"/>
</dbReference>
<dbReference type="GO" id="GO:0042802">
    <property type="term" value="F:identical protein binding"/>
    <property type="evidence" value="ECO:0007669"/>
    <property type="project" value="TreeGrafter"/>
</dbReference>
<evidence type="ECO:0000256" key="6">
    <source>
        <dbReference type="SAM" id="MobiDB-lite"/>
    </source>
</evidence>
<dbReference type="GO" id="GO:0006002">
    <property type="term" value="P:fructose 6-phosphate metabolic process"/>
    <property type="evidence" value="ECO:0007669"/>
    <property type="project" value="TreeGrafter"/>
</dbReference>
<dbReference type="InterPro" id="IPR008087">
    <property type="entry name" value="AIRE"/>
</dbReference>
<dbReference type="Pfam" id="PF00365">
    <property type="entry name" value="PFK"/>
    <property type="match status" value="2"/>
</dbReference>
<feature type="region of interest" description="Disordered" evidence="6">
    <location>
        <begin position="425"/>
        <end position="452"/>
    </location>
</feature>
<dbReference type="OrthoDB" id="787137at2759"/>
<dbReference type="GO" id="GO:0003677">
    <property type="term" value="F:DNA binding"/>
    <property type="evidence" value="ECO:0007669"/>
    <property type="project" value="InterPro"/>
</dbReference>
<evidence type="ECO:0000256" key="2">
    <source>
        <dbReference type="ARBA" id="ARBA00022723"/>
    </source>
</evidence>
<dbReference type="PRINTS" id="PR01711">
    <property type="entry name" value="AIREGULATOR"/>
</dbReference>
<dbReference type="AlphaFoldDB" id="A0A643CE80"/>
<dbReference type="SUPFAM" id="SSF53784">
    <property type="entry name" value="Phosphofructokinase"/>
    <property type="match status" value="2"/>
</dbReference>
<sequence length="751" mass="80542">AWDPEQLLRRWQQCPLPTRDSAPAQPRGGFLCCLSQLLGHLGSPCLFLTLGPRALWDAGWNHILGIESRGFFKKERKASSVLAGAQGGWQDTAVILDFWRVLFKDYNLERYTRLQPILDSFPKELRPHLPERGVSSGLEAQPPALHTPADVDLSQPRKGRRPPAGPKATVLLPRPPTKRKALEEPRATPPAALSPRGASSPGSQAKAKPSKKSESNAEPQRLPLGNGIQTMSASVQRAMAVSSGGVPGARGAVEGVLVQQVFEADPGGGKNKTRSGSLKTLVRAKGTQAPAPGGGDSRAGQPDRASGPPALPSEPQLHQASPVVRAWESTVPSASPCMSLAGDNASSGTWRCASCLQGRAQRDLPRAEEPRPQEPPAETPSQRIRCVPQHTPRVAGTWAGSPELACAPSPPELDVRIQFPGSRLEERAAPRCPGTDTAPTPAAASAGDDSAAHEPVLHRDDLESLLSEHSFDGILQWAIQSMSRPGYEGLVEGGESIRPANWLSVSNIIQLGGTVIGSARCKAFTTREGRRAAAYNLVQRGITNLCVIGGDGSLTGANIFRSEVGVMLQPRRDRARGQGGPEVVKRPPTKEVQKAMDEKRFEEAIQLRGRTLPKGYMEKIVENIRIHNIHALLVIGGFESCDRIKQSASGTKRRVFIVETMGGYCGYLATVTGIAVGADAAYGGAPTPFDRNYGTKLGVKAILWMSEKLRAVYRKGRVFANAPDSACVIGLQKKTVAFSPVTELKKDTDFE</sequence>
<proteinExistence type="predicted"/>
<dbReference type="GO" id="GO:0045182">
    <property type="term" value="F:translation regulator activity"/>
    <property type="evidence" value="ECO:0007669"/>
    <property type="project" value="InterPro"/>
</dbReference>
<dbReference type="GO" id="GO:0046872">
    <property type="term" value="F:metal ion binding"/>
    <property type="evidence" value="ECO:0007669"/>
    <property type="project" value="UniProtKB-KW"/>
</dbReference>
<dbReference type="GO" id="GO:0003872">
    <property type="term" value="F:6-phosphofructokinase activity"/>
    <property type="evidence" value="ECO:0007669"/>
    <property type="project" value="UniProtKB-EC"/>
</dbReference>
<evidence type="ECO:0000313" key="8">
    <source>
        <dbReference type="EMBL" id="KAB0398105.1"/>
    </source>
</evidence>
<feature type="compositionally biased region" description="Basic and acidic residues" evidence="6">
    <location>
        <begin position="360"/>
        <end position="372"/>
    </location>
</feature>
<dbReference type="GO" id="GO:0005524">
    <property type="term" value="F:ATP binding"/>
    <property type="evidence" value="ECO:0007669"/>
    <property type="project" value="TreeGrafter"/>
</dbReference>
<keyword evidence="1" id="KW-0808">Transferase</keyword>
<protein>
    <recommendedName>
        <fullName evidence="7">Phosphofructokinase domain-containing protein</fullName>
    </recommendedName>
</protein>
<feature type="compositionally biased region" description="Low complexity" evidence="6">
    <location>
        <begin position="433"/>
        <end position="449"/>
    </location>
</feature>
<reference evidence="8 9" key="1">
    <citation type="journal article" date="2019" name="PLoS ONE">
        <title>Genomic analyses reveal an absence of contemporary introgressive admixture between fin whales and blue whales, despite known hybrids.</title>
        <authorList>
            <person name="Westbury M.V."/>
            <person name="Petersen B."/>
            <person name="Lorenzen E.D."/>
        </authorList>
    </citation>
    <scope>NUCLEOTIDE SEQUENCE [LARGE SCALE GENOMIC DNA]</scope>
    <source>
        <strain evidence="8">FinWhale-01</strain>
    </source>
</reference>
<dbReference type="GO" id="GO:0016020">
    <property type="term" value="C:membrane"/>
    <property type="evidence" value="ECO:0007669"/>
    <property type="project" value="TreeGrafter"/>
</dbReference>
<dbReference type="GO" id="GO:0016208">
    <property type="term" value="F:AMP binding"/>
    <property type="evidence" value="ECO:0007669"/>
    <property type="project" value="TreeGrafter"/>
</dbReference>
<dbReference type="UniPathway" id="UPA00109">
    <property type="reaction ID" value="UER00182"/>
</dbReference>
<evidence type="ECO:0000259" key="7">
    <source>
        <dbReference type="Pfam" id="PF00365"/>
    </source>
</evidence>
<gene>
    <name evidence="8" type="ORF">E2I00_019753</name>
</gene>
<comment type="caution">
    <text evidence="8">The sequence shown here is derived from an EMBL/GenBank/DDBJ whole genome shotgun (WGS) entry which is preliminary data.</text>
</comment>
<evidence type="ECO:0000256" key="1">
    <source>
        <dbReference type="ARBA" id="ARBA00022679"/>
    </source>
</evidence>
<dbReference type="GO" id="GO:0048029">
    <property type="term" value="F:monosaccharide binding"/>
    <property type="evidence" value="ECO:0007669"/>
    <property type="project" value="TreeGrafter"/>
</dbReference>
<keyword evidence="3" id="KW-0418">Kinase</keyword>
<name>A0A643CE80_BALPH</name>
<feature type="domain" description="Phosphofructokinase" evidence="7">
    <location>
        <begin position="639"/>
        <end position="682"/>
    </location>
</feature>
<dbReference type="Gene3D" id="3.40.50.450">
    <property type="match status" value="2"/>
</dbReference>
<feature type="region of interest" description="Disordered" evidence="6">
    <location>
        <begin position="285"/>
        <end position="323"/>
    </location>
</feature>
<comment type="catalytic activity">
    <reaction evidence="5">
        <text>beta-D-fructose 6-phosphate + ATP = beta-D-fructose 1,6-bisphosphate + ADP + H(+)</text>
        <dbReference type="Rhea" id="RHEA:16109"/>
        <dbReference type="ChEBI" id="CHEBI:15378"/>
        <dbReference type="ChEBI" id="CHEBI:30616"/>
        <dbReference type="ChEBI" id="CHEBI:32966"/>
        <dbReference type="ChEBI" id="CHEBI:57634"/>
        <dbReference type="ChEBI" id="CHEBI:456216"/>
        <dbReference type="EC" id="2.7.1.11"/>
    </reaction>
</comment>
<accession>A0A643CE80</accession>
<keyword evidence="4" id="KW-0460">Magnesium</keyword>
<keyword evidence="2" id="KW-0479">Metal-binding</keyword>
<dbReference type="Proteomes" id="UP000437017">
    <property type="component" value="Unassembled WGS sequence"/>
</dbReference>
<dbReference type="GO" id="GO:0005634">
    <property type="term" value="C:nucleus"/>
    <property type="evidence" value="ECO:0007669"/>
    <property type="project" value="InterPro"/>
</dbReference>
<evidence type="ECO:0000256" key="3">
    <source>
        <dbReference type="ARBA" id="ARBA00022777"/>
    </source>
</evidence>
<feature type="non-terminal residue" evidence="8">
    <location>
        <position position="1"/>
    </location>
</feature>
<dbReference type="GO" id="GO:0005945">
    <property type="term" value="C:6-phosphofructokinase complex"/>
    <property type="evidence" value="ECO:0007669"/>
    <property type="project" value="TreeGrafter"/>
</dbReference>
<keyword evidence="9" id="KW-1185">Reference proteome</keyword>
<dbReference type="GO" id="GO:0070095">
    <property type="term" value="F:fructose-6-phosphate binding"/>
    <property type="evidence" value="ECO:0007669"/>
    <property type="project" value="TreeGrafter"/>
</dbReference>
<evidence type="ECO:0000256" key="5">
    <source>
        <dbReference type="ARBA" id="ARBA00048070"/>
    </source>
</evidence>
<organism evidence="8 9">
    <name type="scientific">Balaenoptera physalus</name>
    <name type="common">Fin whale</name>
    <name type="synonym">Balaena physalus</name>
    <dbReference type="NCBI Taxonomy" id="9770"/>
    <lineage>
        <taxon>Eukaryota</taxon>
        <taxon>Metazoa</taxon>
        <taxon>Chordata</taxon>
        <taxon>Craniata</taxon>
        <taxon>Vertebrata</taxon>
        <taxon>Euteleostomi</taxon>
        <taxon>Mammalia</taxon>
        <taxon>Eutheria</taxon>
        <taxon>Laurasiatheria</taxon>
        <taxon>Artiodactyla</taxon>
        <taxon>Whippomorpha</taxon>
        <taxon>Cetacea</taxon>
        <taxon>Mysticeti</taxon>
        <taxon>Balaenopteridae</taxon>
        <taxon>Balaenoptera</taxon>
    </lineage>
</organism>
<feature type="region of interest" description="Disordered" evidence="6">
    <location>
        <begin position="360"/>
        <end position="383"/>
    </location>
</feature>
<dbReference type="EMBL" id="SGJD01001824">
    <property type="protein sequence ID" value="KAB0398105.1"/>
    <property type="molecule type" value="Genomic_DNA"/>
</dbReference>
<evidence type="ECO:0000256" key="4">
    <source>
        <dbReference type="ARBA" id="ARBA00022842"/>
    </source>
</evidence>